<dbReference type="Proteomes" id="UP000634136">
    <property type="component" value="Unassembled WGS sequence"/>
</dbReference>
<keyword evidence="2" id="KW-1185">Reference proteome</keyword>
<name>A0A834XGX5_9FABA</name>
<accession>A0A834XGX5</accession>
<sequence>MCCCTTESNRSLRVLFENPKGRIAPTGLVIA</sequence>
<reference evidence="1" key="1">
    <citation type="submission" date="2020-09" db="EMBL/GenBank/DDBJ databases">
        <title>Genome-Enabled Discovery of Anthraquinone Biosynthesis in Senna tora.</title>
        <authorList>
            <person name="Kang S.-H."/>
            <person name="Pandey R.P."/>
            <person name="Lee C.-M."/>
            <person name="Sim J.-S."/>
            <person name="Jeong J.-T."/>
            <person name="Choi B.-S."/>
            <person name="Jung M."/>
            <person name="Ginzburg D."/>
            <person name="Zhao K."/>
            <person name="Won S.Y."/>
            <person name="Oh T.-J."/>
            <person name="Yu Y."/>
            <person name="Kim N.-H."/>
            <person name="Lee O.R."/>
            <person name="Lee T.-H."/>
            <person name="Bashyal P."/>
            <person name="Kim T.-S."/>
            <person name="Lee W.-H."/>
            <person name="Kawkins C."/>
            <person name="Kim C.-K."/>
            <person name="Kim J.S."/>
            <person name="Ahn B.O."/>
            <person name="Rhee S.Y."/>
            <person name="Sohng J.K."/>
        </authorList>
    </citation>
    <scope>NUCLEOTIDE SEQUENCE</scope>
    <source>
        <tissue evidence="1">Leaf</tissue>
    </source>
</reference>
<protein>
    <submittedName>
        <fullName evidence="1">Uncharacterized protein</fullName>
    </submittedName>
</protein>
<dbReference type="EMBL" id="JAAIUW010000001">
    <property type="protein sequence ID" value="KAF7844383.1"/>
    <property type="molecule type" value="Genomic_DNA"/>
</dbReference>
<evidence type="ECO:0000313" key="2">
    <source>
        <dbReference type="Proteomes" id="UP000634136"/>
    </source>
</evidence>
<organism evidence="1 2">
    <name type="scientific">Senna tora</name>
    <dbReference type="NCBI Taxonomy" id="362788"/>
    <lineage>
        <taxon>Eukaryota</taxon>
        <taxon>Viridiplantae</taxon>
        <taxon>Streptophyta</taxon>
        <taxon>Embryophyta</taxon>
        <taxon>Tracheophyta</taxon>
        <taxon>Spermatophyta</taxon>
        <taxon>Magnoliopsida</taxon>
        <taxon>eudicotyledons</taxon>
        <taxon>Gunneridae</taxon>
        <taxon>Pentapetalae</taxon>
        <taxon>rosids</taxon>
        <taxon>fabids</taxon>
        <taxon>Fabales</taxon>
        <taxon>Fabaceae</taxon>
        <taxon>Caesalpinioideae</taxon>
        <taxon>Cassia clade</taxon>
        <taxon>Senna</taxon>
    </lineage>
</organism>
<comment type="caution">
    <text evidence="1">The sequence shown here is derived from an EMBL/GenBank/DDBJ whole genome shotgun (WGS) entry which is preliminary data.</text>
</comment>
<dbReference type="AlphaFoldDB" id="A0A834XGX5"/>
<gene>
    <name evidence="1" type="ORF">G2W53_001288</name>
</gene>
<evidence type="ECO:0000313" key="1">
    <source>
        <dbReference type="EMBL" id="KAF7844383.1"/>
    </source>
</evidence>
<proteinExistence type="predicted"/>